<dbReference type="Proteomes" id="UP001530400">
    <property type="component" value="Unassembled WGS sequence"/>
</dbReference>
<evidence type="ECO:0000313" key="4">
    <source>
        <dbReference type="Proteomes" id="UP001530400"/>
    </source>
</evidence>
<keyword evidence="1" id="KW-0732">Signal</keyword>
<name>A0ABD3N0H9_9STRA</name>
<dbReference type="EMBL" id="JALLPJ020001328">
    <property type="protein sequence ID" value="KAL3769655.1"/>
    <property type="molecule type" value="Genomic_DNA"/>
</dbReference>
<keyword evidence="4" id="KW-1185">Reference proteome</keyword>
<reference evidence="3 4" key="1">
    <citation type="submission" date="2024-10" db="EMBL/GenBank/DDBJ databases">
        <title>Updated reference genomes for cyclostephanoid diatoms.</title>
        <authorList>
            <person name="Roberts W.R."/>
            <person name="Alverson A.J."/>
        </authorList>
    </citation>
    <scope>NUCLEOTIDE SEQUENCE [LARGE SCALE GENOMIC DNA]</scope>
    <source>
        <strain evidence="3 4">AJA010-31</strain>
    </source>
</reference>
<dbReference type="Pfam" id="PF13679">
    <property type="entry name" value="Methyltransf_32"/>
    <property type="match status" value="1"/>
</dbReference>
<protein>
    <recommendedName>
        <fullName evidence="2">Methyltransferase domain-containing protein</fullName>
    </recommendedName>
</protein>
<dbReference type="AlphaFoldDB" id="A0ABD3N0H9"/>
<evidence type="ECO:0000259" key="2">
    <source>
        <dbReference type="Pfam" id="PF13679"/>
    </source>
</evidence>
<accession>A0ABD3N0H9</accession>
<organism evidence="3 4">
    <name type="scientific">Cyclotella atomus</name>
    <dbReference type="NCBI Taxonomy" id="382360"/>
    <lineage>
        <taxon>Eukaryota</taxon>
        <taxon>Sar</taxon>
        <taxon>Stramenopiles</taxon>
        <taxon>Ochrophyta</taxon>
        <taxon>Bacillariophyta</taxon>
        <taxon>Coscinodiscophyceae</taxon>
        <taxon>Thalassiosirophycidae</taxon>
        <taxon>Stephanodiscales</taxon>
        <taxon>Stephanodiscaceae</taxon>
        <taxon>Cyclotella</taxon>
    </lineage>
</organism>
<sequence>MHQSALNSSVEMLTHLFLLLAASTGRSNILSLSDEEPSRWRQRTAKRRQRADDLLDSIESGGLQLPEYLTCRGAFNVPTLQIPPRSRINWDDVDPVLDPMQGGKIRVSDRGLRKRAQVDAFHYVLSSLVDAKIQNTKEKLLTGITIIDAGCGAGNLAVALSGLFSSQRERVNILAVDVNEQALQRLEERSQCFSSRNAQLETCCEDLANYDSISSRITPDQNVIVMSLHACGAASDMAMNLAFRCNNAPFVICPCCTAKSLTKRSEVQNGGAVFDPTASFQRSGASTDILYPRSSWLRSKLDLSELSSSVEEQYTILAKVADVGLGPQTPAQQRQTQNRAKKVIELDRLLSASENHDYDVRLVILPEHNPLVYGKGDLLLGAHKGSAEAGVMQAIFDSSCL</sequence>
<proteinExistence type="predicted"/>
<dbReference type="Gene3D" id="3.40.50.150">
    <property type="entry name" value="Vaccinia Virus protein VP39"/>
    <property type="match status" value="1"/>
</dbReference>
<feature type="chain" id="PRO_5044797806" description="Methyltransferase domain-containing protein" evidence="1">
    <location>
        <begin position="28"/>
        <end position="401"/>
    </location>
</feature>
<comment type="caution">
    <text evidence="3">The sequence shown here is derived from an EMBL/GenBank/DDBJ whole genome shotgun (WGS) entry which is preliminary data.</text>
</comment>
<feature type="domain" description="Methyltransferase" evidence="2">
    <location>
        <begin position="113"/>
        <end position="259"/>
    </location>
</feature>
<dbReference type="PANTHER" id="PTHR13369">
    <property type="match status" value="1"/>
</dbReference>
<gene>
    <name evidence="3" type="ORF">ACHAWO_009481</name>
</gene>
<evidence type="ECO:0000313" key="3">
    <source>
        <dbReference type="EMBL" id="KAL3769655.1"/>
    </source>
</evidence>
<dbReference type="InterPro" id="IPR029063">
    <property type="entry name" value="SAM-dependent_MTases_sf"/>
</dbReference>
<feature type="signal peptide" evidence="1">
    <location>
        <begin position="1"/>
        <end position="27"/>
    </location>
</feature>
<dbReference type="SUPFAM" id="SSF53335">
    <property type="entry name" value="S-adenosyl-L-methionine-dependent methyltransferases"/>
    <property type="match status" value="1"/>
</dbReference>
<dbReference type="CDD" id="cd02440">
    <property type="entry name" value="AdoMet_MTases"/>
    <property type="match status" value="1"/>
</dbReference>
<dbReference type="InterPro" id="IPR025714">
    <property type="entry name" value="Methyltranfer_dom"/>
</dbReference>
<dbReference type="PANTHER" id="PTHR13369:SF0">
    <property type="entry name" value="GLUTATHIONE S-TRANSFERASE C-TERMINAL DOMAIN-CONTAINING PROTEIN"/>
    <property type="match status" value="1"/>
</dbReference>
<evidence type="ECO:0000256" key="1">
    <source>
        <dbReference type="SAM" id="SignalP"/>
    </source>
</evidence>